<accession>A0A024SC26</accession>
<gene>
    <name evidence="8" type="ORF">M419DRAFT_78663</name>
</gene>
<dbReference type="CDD" id="cd06137">
    <property type="entry name" value="DEDDh_RNase"/>
    <property type="match status" value="1"/>
</dbReference>
<dbReference type="Gene3D" id="3.30.420.10">
    <property type="entry name" value="Ribonuclease H-like superfamily/Ribonuclease H"/>
    <property type="match status" value="1"/>
</dbReference>
<feature type="domain" description="Exonuclease" evidence="7">
    <location>
        <begin position="192"/>
        <end position="399"/>
    </location>
</feature>
<feature type="compositionally biased region" description="Basic and acidic residues" evidence="6">
    <location>
        <begin position="100"/>
        <end position="109"/>
    </location>
</feature>
<protein>
    <recommendedName>
        <fullName evidence="7">Exonuclease domain-containing protein</fullName>
    </recommendedName>
</protein>
<evidence type="ECO:0000313" key="9">
    <source>
        <dbReference type="Proteomes" id="UP000024376"/>
    </source>
</evidence>
<dbReference type="OrthoDB" id="16516at2759"/>
<dbReference type="GO" id="GO:0005634">
    <property type="term" value="C:nucleus"/>
    <property type="evidence" value="ECO:0007669"/>
    <property type="project" value="TreeGrafter"/>
</dbReference>
<dbReference type="HOGENOM" id="CLU_029938_1_0_1"/>
<organism evidence="8 9">
    <name type="scientific">Hypocrea jecorina (strain ATCC 56765 / BCRC 32924 / NRRL 11460 / Rut C-30)</name>
    <name type="common">Trichoderma reesei</name>
    <dbReference type="NCBI Taxonomy" id="1344414"/>
    <lineage>
        <taxon>Eukaryota</taxon>
        <taxon>Fungi</taxon>
        <taxon>Dikarya</taxon>
        <taxon>Ascomycota</taxon>
        <taxon>Pezizomycotina</taxon>
        <taxon>Sordariomycetes</taxon>
        <taxon>Hypocreomycetidae</taxon>
        <taxon>Hypocreales</taxon>
        <taxon>Hypocreaceae</taxon>
        <taxon>Trichoderma</taxon>
    </lineage>
</organism>
<dbReference type="InterPro" id="IPR036397">
    <property type="entry name" value="RNaseH_sf"/>
</dbReference>
<dbReference type="PANTHER" id="PTHR12801:SF45">
    <property type="entry name" value="RNA EXONUCLEASE 4"/>
    <property type="match status" value="1"/>
</dbReference>
<reference evidence="9" key="1">
    <citation type="journal article" date="2013" name="Ind. Biotechnol.">
        <title>Comparative genomics analysis of Trichoderma reesei strains.</title>
        <authorList>
            <person name="Koike H."/>
            <person name="Aerts A."/>
            <person name="LaButti K."/>
            <person name="Grigoriev I.V."/>
            <person name="Baker S.E."/>
        </authorList>
    </citation>
    <scope>NUCLEOTIDE SEQUENCE [LARGE SCALE GENOMIC DNA]</scope>
    <source>
        <strain evidence="9">ATCC 56765 / BCRC 32924 / NRRL 11460 / Rut C-30</strain>
    </source>
</reference>
<dbReference type="InterPro" id="IPR013520">
    <property type="entry name" value="Ribonucl_H"/>
</dbReference>
<dbReference type="GO" id="GO:0004527">
    <property type="term" value="F:exonuclease activity"/>
    <property type="evidence" value="ECO:0007669"/>
    <property type="project" value="UniProtKB-KW"/>
</dbReference>
<evidence type="ECO:0000313" key="8">
    <source>
        <dbReference type="EMBL" id="ETS02633.1"/>
    </source>
</evidence>
<dbReference type="KEGG" id="trr:M419DRAFT_78663"/>
<comment type="function">
    <text evidence="5">Exoribonuclease involved in ribosome biosynthesis. Involved in the processing of ITS1, the internal transcribed spacer localized between the 18S and 5.8S rRNAs.</text>
</comment>
<evidence type="ECO:0000256" key="2">
    <source>
        <dbReference type="ARBA" id="ARBA00022722"/>
    </source>
</evidence>
<evidence type="ECO:0000256" key="3">
    <source>
        <dbReference type="ARBA" id="ARBA00022801"/>
    </source>
</evidence>
<proteinExistence type="predicted"/>
<dbReference type="PANTHER" id="PTHR12801">
    <property type="entry name" value="RNA EXONUCLEASE REXO1 / RECO3 FAMILY MEMBER-RELATED"/>
    <property type="match status" value="1"/>
</dbReference>
<evidence type="ECO:0000256" key="6">
    <source>
        <dbReference type="SAM" id="MobiDB-lite"/>
    </source>
</evidence>
<dbReference type="SUPFAM" id="SSF53098">
    <property type="entry name" value="Ribonuclease H-like"/>
    <property type="match status" value="1"/>
</dbReference>
<dbReference type="AlphaFoldDB" id="A0A024SC26"/>
<sequence length="402" mass="45104">MAFEASRAPGPRLAMPTSFVMPPRDKQPEPVQPEAIQSSEEYLQHLRSLVHFRSDLQKSGYVMHQLSQDDLNRKRRCGRCGRHLPYRMKRLMWLQKTPVRGKDEDKDGPGEPIDNSVQGGTSKKDKEAALQCRYHPGKVIQKKWTCCNGTPGSPPCRSFQEHTPKIYAAGELEREWRFYPTPFECAGGSPAVAVVIDCEMGTAITGESELIRVSAVDYFSGKVLLDKLVYPDIKMLHYNTRYSGVTRQDMEDARRTRSCLFGRASARRALWEFIDPDTIVIGHGANSDLTCLRWIHPVIIDTHLVEKANRPPEETKQTAQGQEAQVSGPQLLREGANAQQGPSDNAPAVPKQKGGLSLKALAKERLGREIQIKGQGHDSVEDSIATRDVLHWNVCQMLQRLT</sequence>
<keyword evidence="2" id="KW-0540">Nuclease</keyword>
<dbReference type="InterPro" id="IPR047021">
    <property type="entry name" value="REXO1/3/4-like"/>
</dbReference>
<name>A0A024SC26_HYPJR</name>
<dbReference type="GO" id="GO:0006364">
    <property type="term" value="P:rRNA processing"/>
    <property type="evidence" value="ECO:0007669"/>
    <property type="project" value="UniProtKB-KW"/>
</dbReference>
<dbReference type="GO" id="GO:0003676">
    <property type="term" value="F:nucleic acid binding"/>
    <property type="evidence" value="ECO:0007669"/>
    <property type="project" value="InterPro"/>
</dbReference>
<evidence type="ECO:0000256" key="4">
    <source>
        <dbReference type="ARBA" id="ARBA00022839"/>
    </source>
</evidence>
<evidence type="ECO:0000256" key="5">
    <source>
        <dbReference type="ARBA" id="ARBA00025599"/>
    </source>
</evidence>
<dbReference type="Proteomes" id="UP000024376">
    <property type="component" value="Unassembled WGS sequence"/>
</dbReference>
<keyword evidence="1" id="KW-0698">rRNA processing</keyword>
<keyword evidence="4" id="KW-0269">Exonuclease</keyword>
<evidence type="ECO:0000256" key="1">
    <source>
        <dbReference type="ARBA" id="ARBA00022552"/>
    </source>
</evidence>
<dbReference type="InterPro" id="IPR012337">
    <property type="entry name" value="RNaseH-like_sf"/>
</dbReference>
<dbReference type="GO" id="GO:0000027">
    <property type="term" value="P:ribosomal large subunit assembly"/>
    <property type="evidence" value="ECO:0007669"/>
    <property type="project" value="TreeGrafter"/>
</dbReference>
<feature type="region of interest" description="Disordered" evidence="6">
    <location>
        <begin position="1"/>
        <end position="35"/>
    </location>
</feature>
<feature type="region of interest" description="Disordered" evidence="6">
    <location>
        <begin position="95"/>
        <end position="124"/>
    </location>
</feature>
<dbReference type="SMART" id="SM00479">
    <property type="entry name" value="EXOIII"/>
    <property type="match status" value="1"/>
</dbReference>
<evidence type="ECO:0000259" key="7">
    <source>
        <dbReference type="SMART" id="SM00479"/>
    </source>
</evidence>
<keyword evidence="3" id="KW-0378">Hydrolase</keyword>
<dbReference type="EMBL" id="KI911145">
    <property type="protein sequence ID" value="ETS02633.1"/>
    <property type="molecule type" value="Genomic_DNA"/>
</dbReference>
<feature type="region of interest" description="Disordered" evidence="6">
    <location>
        <begin position="335"/>
        <end position="354"/>
    </location>
</feature>